<organism evidence="1 2">
    <name type="scientific">Pedosphaera parvula (strain Ellin514)</name>
    <dbReference type="NCBI Taxonomy" id="320771"/>
    <lineage>
        <taxon>Bacteria</taxon>
        <taxon>Pseudomonadati</taxon>
        <taxon>Verrucomicrobiota</taxon>
        <taxon>Pedosphaerae</taxon>
        <taxon>Pedosphaerales</taxon>
        <taxon>Pedosphaeraceae</taxon>
        <taxon>Pedosphaera</taxon>
    </lineage>
</organism>
<sequence>MLETGLNREQVTAAPFKDSVGIGSYRIDVHATSSGDAGVYLSTVPFQIPLGALIPQRMENLLPACKNLGVTHITNGCYRSHPVEWNIGESAGMLVAFCLKQHRMPREVRNSDEHLSDFQKMLGNDGMPIEWPKGKVWPI</sequence>
<evidence type="ECO:0000313" key="2">
    <source>
        <dbReference type="Proteomes" id="UP000003688"/>
    </source>
</evidence>
<dbReference type="EMBL" id="ABOX02000003">
    <property type="protein sequence ID" value="EEF62728.1"/>
    <property type="molecule type" value="Genomic_DNA"/>
</dbReference>
<dbReference type="PANTHER" id="PTHR42716">
    <property type="entry name" value="L-ASPARTATE OXIDASE"/>
    <property type="match status" value="1"/>
</dbReference>
<dbReference type="Pfam" id="PF12831">
    <property type="entry name" value="FAD_oxidored"/>
    <property type="match status" value="1"/>
</dbReference>
<dbReference type="InterPro" id="IPR005288">
    <property type="entry name" value="NadB"/>
</dbReference>
<dbReference type="STRING" id="320771.Cflav_PD5363"/>
<gene>
    <name evidence="1" type="ORF">Cflav_PD5363</name>
</gene>
<evidence type="ECO:0000313" key="1">
    <source>
        <dbReference type="EMBL" id="EEF62728.1"/>
    </source>
</evidence>
<accession>B9XB43</accession>
<dbReference type="GO" id="GO:0009435">
    <property type="term" value="P:NAD+ biosynthetic process"/>
    <property type="evidence" value="ECO:0007669"/>
    <property type="project" value="InterPro"/>
</dbReference>
<reference evidence="1 2" key="1">
    <citation type="journal article" date="2011" name="J. Bacteriol.">
        <title>Genome sequence of 'Pedosphaera parvula' Ellin514, an aerobic Verrucomicrobial isolate from pasture soil.</title>
        <authorList>
            <person name="Kant R."/>
            <person name="van Passel M.W."/>
            <person name="Sangwan P."/>
            <person name="Palva A."/>
            <person name="Lucas S."/>
            <person name="Copeland A."/>
            <person name="Lapidus A."/>
            <person name="Glavina Del Rio T."/>
            <person name="Dalin E."/>
            <person name="Tice H."/>
            <person name="Bruce D."/>
            <person name="Goodwin L."/>
            <person name="Pitluck S."/>
            <person name="Chertkov O."/>
            <person name="Larimer F.W."/>
            <person name="Land M.L."/>
            <person name="Hauser L."/>
            <person name="Brettin T.S."/>
            <person name="Detter J.C."/>
            <person name="Han S."/>
            <person name="de Vos W.M."/>
            <person name="Janssen P.H."/>
            <person name="Smidt H."/>
        </authorList>
    </citation>
    <scope>NUCLEOTIDE SEQUENCE [LARGE SCALE GENOMIC DNA]</scope>
    <source>
        <strain evidence="1 2">Ellin514</strain>
    </source>
</reference>
<protein>
    <submittedName>
        <fullName evidence="1">Secreted protein</fullName>
    </submittedName>
</protein>
<dbReference type="GO" id="GO:0008734">
    <property type="term" value="F:L-aspartate oxidase activity"/>
    <property type="evidence" value="ECO:0007669"/>
    <property type="project" value="InterPro"/>
</dbReference>
<keyword evidence="2" id="KW-1185">Reference proteome</keyword>
<dbReference type="PANTHER" id="PTHR42716:SF1">
    <property type="entry name" value="SLL0471 PROTEIN"/>
    <property type="match status" value="1"/>
</dbReference>
<comment type="caution">
    <text evidence="1">The sequence shown here is derived from an EMBL/GenBank/DDBJ whole genome shotgun (WGS) entry which is preliminary data.</text>
</comment>
<name>B9XB43_PEDPL</name>
<proteinExistence type="predicted"/>
<dbReference type="AlphaFoldDB" id="B9XB43"/>
<dbReference type="Proteomes" id="UP000003688">
    <property type="component" value="Unassembled WGS sequence"/>
</dbReference>